<feature type="chain" id="PRO_5020200239" evidence="10">
    <location>
        <begin position="23"/>
        <end position="1059"/>
    </location>
</feature>
<comment type="subcellular location">
    <subcellularLocation>
        <location evidence="1 8">Cell outer membrane</location>
        <topology evidence="1 8">Multi-pass membrane protein</topology>
    </subcellularLocation>
</comment>
<evidence type="ECO:0000256" key="7">
    <source>
        <dbReference type="ARBA" id="ARBA00023237"/>
    </source>
</evidence>
<proteinExistence type="inferred from homology"/>
<gene>
    <name evidence="13" type="ORF">EV197_1174</name>
</gene>
<organism evidence="13 14">
    <name type="scientific">Aquimarina brevivitae</name>
    <dbReference type="NCBI Taxonomy" id="323412"/>
    <lineage>
        <taxon>Bacteria</taxon>
        <taxon>Pseudomonadati</taxon>
        <taxon>Bacteroidota</taxon>
        <taxon>Flavobacteriia</taxon>
        <taxon>Flavobacteriales</taxon>
        <taxon>Flavobacteriaceae</taxon>
        <taxon>Aquimarina</taxon>
    </lineage>
</organism>
<keyword evidence="2 8" id="KW-0813">Transport</keyword>
<dbReference type="FunFam" id="2.60.40.1120:FF:000003">
    <property type="entry name" value="Outer membrane protein Omp121"/>
    <property type="match status" value="1"/>
</dbReference>
<dbReference type="Proteomes" id="UP000292262">
    <property type="component" value="Unassembled WGS sequence"/>
</dbReference>
<evidence type="ECO:0000256" key="4">
    <source>
        <dbReference type="ARBA" id="ARBA00022692"/>
    </source>
</evidence>
<comment type="similarity">
    <text evidence="8 9">Belongs to the TonB-dependent receptor family.</text>
</comment>
<dbReference type="InterPro" id="IPR039426">
    <property type="entry name" value="TonB-dep_rcpt-like"/>
</dbReference>
<dbReference type="Pfam" id="PF07715">
    <property type="entry name" value="Plug"/>
    <property type="match status" value="1"/>
</dbReference>
<dbReference type="NCBIfam" id="TIGR04056">
    <property type="entry name" value="OMP_RagA_SusC"/>
    <property type="match status" value="1"/>
</dbReference>
<dbReference type="Pfam" id="PF00593">
    <property type="entry name" value="TonB_dep_Rec_b-barrel"/>
    <property type="match status" value="1"/>
</dbReference>
<keyword evidence="3 8" id="KW-1134">Transmembrane beta strand</keyword>
<dbReference type="RefSeq" id="WP_130285755.1">
    <property type="nucleotide sequence ID" value="NZ_SGXE01000001.1"/>
</dbReference>
<dbReference type="InterPro" id="IPR036942">
    <property type="entry name" value="Beta-barrel_TonB_sf"/>
</dbReference>
<dbReference type="Gene3D" id="2.60.40.1120">
    <property type="entry name" value="Carboxypeptidase-like, regulatory domain"/>
    <property type="match status" value="1"/>
</dbReference>
<dbReference type="AlphaFoldDB" id="A0A4Q7PHA0"/>
<feature type="domain" description="TonB-dependent receptor plug" evidence="12">
    <location>
        <begin position="117"/>
        <end position="240"/>
    </location>
</feature>
<dbReference type="InterPro" id="IPR008969">
    <property type="entry name" value="CarboxyPept-like_regulatory"/>
</dbReference>
<evidence type="ECO:0000256" key="5">
    <source>
        <dbReference type="ARBA" id="ARBA00023077"/>
    </source>
</evidence>
<keyword evidence="5 9" id="KW-0798">TonB box</keyword>
<evidence type="ECO:0000313" key="14">
    <source>
        <dbReference type="Proteomes" id="UP000292262"/>
    </source>
</evidence>
<dbReference type="InterPro" id="IPR023996">
    <property type="entry name" value="TonB-dep_OMP_SusC/RagA"/>
</dbReference>
<feature type="domain" description="TonB-dependent receptor-like beta-barrel" evidence="11">
    <location>
        <begin position="451"/>
        <end position="820"/>
    </location>
</feature>
<keyword evidence="14" id="KW-1185">Reference proteome</keyword>
<dbReference type="EMBL" id="SGXE01000001">
    <property type="protein sequence ID" value="RZS99943.1"/>
    <property type="molecule type" value="Genomic_DNA"/>
</dbReference>
<dbReference type="Pfam" id="PF13715">
    <property type="entry name" value="CarbopepD_reg_2"/>
    <property type="match status" value="1"/>
</dbReference>
<dbReference type="InterPro" id="IPR012910">
    <property type="entry name" value="Plug_dom"/>
</dbReference>
<evidence type="ECO:0000313" key="13">
    <source>
        <dbReference type="EMBL" id="RZS99943.1"/>
    </source>
</evidence>
<feature type="signal peptide" evidence="10">
    <location>
        <begin position="1"/>
        <end position="22"/>
    </location>
</feature>
<evidence type="ECO:0000256" key="6">
    <source>
        <dbReference type="ARBA" id="ARBA00023136"/>
    </source>
</evidence>
<dbReference type="Gene3D" id="2.170.130.10">
    <property type="entry name" value="TonB-dependent receptor, plug domain"/>
    <property type="match status" value="1"/>
</dbReference>
<reference evidence="13 14" key="1">
    <citation type="submission" date="2019-02" db="EMBL/GenBank/DDBJ databases">
        <title>Genomic Encyclopedia of Type Strains, Phase IV (KMG-IV): sequencing the most valuable type-strain genomes for metagenomic binning, comparative biology and taxonomic classification.</title>
        <authorList>
            <person name="Goeker M."/>
        </authorList>
    </citation>
    <scope>NUCLEOTIDE SEQUENCE [LARGE SCALE GENOMIC DNA]</scope>
    <source>
        <strain evidence="13 14">DSM 17196</strain>
    </source>
</reference>
<evidence type="ECO:0000256" key="1">
    <source>
        <dbReference type="ARBA" id="ARBA00004571"/>
    </source>
</evidence>
<evidence type="ECO:0000256" key="9">
    <source>
        <dbReference type="RuleBase" id="RU003357"/>
    </source>
</evidence>
<comment type="caution">
    <text evidence="13">The sequence shown here is derived from an EMBL/GenBank/DDBJ whole genome shotgun (WGS) entry which is preliminary data.</text>
</comment>
<accession>A0A4Q7PHA0</accession>
<dbReference type="OrthoDB" id="9768177at2"/>
<dbReference type="Gene3D" id="2.40.170.20">
    <property type="entry name" value="TonB-dependent receptor, beta-barrel domain"/>
    <property type="match status" value="1"/>
</dbReference>
<keyword evidence="6 8" id="KW-0472">Membrane</keyword>
<dbReference type="SUPFAM" id="SSF49464">
    <property type="entry name" value="Carboxypeptidase regulatory domain-like"/>
    <property type="match status" value="1"/>
</dbReference>
<evidence type="ECO:0000256" key="2">
    <source>
        <dbReference type="ARBA" id="ARBA00022448"/>
    </source>
</evidence>
<protein>
    <submittedName>
        <fullName evidence="13">TonB-linked SusC/RagA family outer membrane protein</fullName>
    </submittedName>
</protein>
<evidence type="ECO:0000259" key="12">
    <source>
        <dbReference type="Pfam" id="PF07715"/>
    </source>
</evidence>
<sequence>MRTKFSGILTLLLAFVVQLTFAQEKTISGTVTDQSGLPLPGVNIVIKGTSTGTQTDFDGNYNIKANKGAVLTFSYLGFATQEVVVGDSNSINITLAEDTAQLEEVVVTAQGIRREKKALGYAVATIASDDIASKPQTDVVRALTGKAPGVNIQQTSGLSGSGTNIIIRGYSSINGSNQPLFVVDGIPFNSDTNSDRSFVQGGAAASSRFLDIDPNNIKEISVLKGLSATTLYGQAGRNGVVLITTKTGSDADANKKFEVSVNHSYFANQIANLPDYQDTYGNGFYQNYSQAFSNWGPNFNVRGQQGVAADGTVPHPYDRESLASVFPQFQGARYEYRPYDSVENFFKTGSVMTTSVNASSSSEKGNINVSFGHTDDEGFVPTNEYKRVNFSLGGSMNLSNKLSINTSMNYVRTDRLVPPTAVGFGSNPSGASLFANVLYTPRSVDLFGLPFENPLTNESIYYRGGNDIQNPLWTLNNIIDEEKIRRFFGNITTNYEVNDWLNLSYRVTVDGYNQLNERRANKGGQQVVGGQLITTNIESTVWDHTLSLNFDKDVTDKINLNGTIGLNPRLQRTEFNIINSTQQNIYGLQTHQNYEESVGTTGFGQFNIMGAYASATFGYDNYLFLNVQGRNDWFSSLPRENRSIFYPSASLSFIPTAAIESLKASKAINYLKLRLGYGSSAGFPQAYSTVVGLASGTNVFQSPTAGTTNILGISNTLGNPNLKPELITEIEAGVETRLFDNRVGFDLSVYRKVSEDLILQAKQLDPSTGYTLTADNLGEVSNEGLEIGFNINPIRPKDPEGFRWDVSGQYTINENIVEDNGDAPGSITLFAGFGNQGNAAITGEAYGVIVGSSIARDANGNFIVGSDGNYLVDNDLKVIGDPNADWRTTIINEFSYKNFSLAAQIEYTHGGDIYSTTASALLSRGLTTDTAYDRTQTFILPGVKADGSPNDIQIAATDLGFVNSGFFIDEQAVYDATTIRLREISLSYDFPKRFLDKTPFGAVSIRLIGQNMWYKAINFPEGLNFDPEVTSLGVGNGQGFDYLTGPTAKRYGFSLNLTF</sequence>
<dbReference type="InterPro" id="IPR000531">
    <property type="entry name" value="Beta-barrel_TonB"/>
</dbReference>
<dbReference type="SUPFAM" id="SSF56935">
    <property type="entry name" value="Porins"/>
    <property type="match status" value="1"/>
</dbReference>
<name>A0A4Q7PHA0_9FLAO</name>
<evidence type="ECO:0000256" key="8">
    <source>
        <dbReference type="PROSITE-ProRule" id="PRU01360"/>
    </source>
</evidence>
<evidence type="ECO:0000259" key="11">
    <source>
        <dbReference type="Pfam" id="PF00593"/>
    </source>
</evidence>
<keyword evidence="4 8" id="KW-0812">Transmembrane</keyword>
<evidence type="ECO:0000256" key="3">
    <source>
        <dbReference type="ARBA" id="ARBA00022452"/>
    </source>
</evidence>
<dbReference type="InterPro" id="IPR037066">
    <property type="entry name" value="Plug_dom_sf"/>
</dbReference>
<dbReference type="GO" id="GO:0009279">
    <property type="term" value="C:cell outer membrane"/>
    <property type="evidence" value="ECO:0007669"/>
    <property type="project" value="UniProtKB-SubCell"/>
</dbReference>
<keyword evidence="7 8" id="KW-0998">Cell outer membrane</keyword>
<evidence type="ECO:0000256" key="10">
    <source>
        <dbReference type="SAM" id="SignalP"/>
    </source>
</evidence>
<keyword evidence="10" id="KW-0732">Signal</keyword>
<dbReference type="PROSITE" id="PS52016">
    <property type="entry name" value="TONB_DEPENDENT_REC_3"/>
    <property type="match status" value="1"/>
</dbReference>